<proteinExistence type="inferred from homology"/>
<dbReference type="PANTHER" id="PTHR22683">
    <property type="entry name" value="SPORULATION PROTEIN RELATED"/>
    <property type="match status" value="1"/>
</dbReference>
<feature type="compositionally biased region" description="Polar residues" evidence="6">
    <location>
        <begin position="447"/>
        <end position="487"/>
    </location>
</feature>
<dbReference type="AlphaFoldDB" id="A0A4U8TBQ8"/>
<dbReference type="STRING" id="1677920.LS71_03250"/>
<dbReference type="InterPro" id="IPR002543">
    <property type="entry name" value="FtsK_dom"/>
</dbReference>
<dbReference type="RefSeq" id="WP_034353587.1">
    <property type="nucleotide sequence ID" value="NZ_JRPR02000006.1"/>
</dbReference>
<dbReference type="PANTHER" id="PTHR22683:SF41">
    <property type="entry name" value="DNA TRANSLOCASE FTSK"/>
    <property type="match status" value="1"/>
</dbReference>
<name>A0A4U8TBQ8_9HELI</name>
<dbReference type="Gene3D" id="1.10.10.10">
    <property type="entry name" value="Winged helix-like DNA-binding domain superfamily/Winged helix DNA-binding domain"/>
    <property type="match status" value="1"/>
</dbReference>
<feature type="transmembrane region" description="Helical" evidence="7">
    <location>
        <begin position="61"/>
        <end position="78"/>
    </location>
</feature>
<feature type="domain" description="FtsK" evidence="8">
    <location>
        <begin position="703"/>
        <end position="893"/>
    </location>
</feature>
<evidence type="ECO:0000313" key="10">
    <source>
        <dbReference type="Proteomes" id="UP000029733"/>
    </source>
</evidence>
<dbReference type="EMBL" id="JRPR02000006">
    <property type="protein sequence ID" value="TLD96057.1"/>
    <property type="molecule type" value="Genomic_DNA"/>
</dbReference>
<evidence type="ECO:0000256" key="4">
    <source>
        <dbReference type="ARBA" id="ARBA00023125"/>
    </source>
</evidence>
<dbReference type="GO" id="GO:0003677">
    <property type="term" value="F:DNA binding"/>
    <property type="evidence" value="ECO:0007669"/>
    <property type="project" value="UniProtKB-KW"/>
</dbReference>
<keyword evidence="2 5" id="KW-0547">Nucleotide-binding</keyword>
<reference evidence="9 10" key="1">
    <citation type="journal article" date="2014" name="Genome Announc.">
        <title>Draft genome sequences of eight enterohepatic helicobacter species isolated from both laboratory and wild rodents.</title>
        <authorList>
            <person name="Sheh A."/>
            <person name="Shen Z."/>
            <person name="Fox J.G."/>
        </authorList>
    </citation>
    <scope>NUCLEOTIDE SEQUENCE [LARGE SCALE GENOMIC DNA]</scope>
    <source>
        <strain evidence="9 10">MIT 09-6949</strain>
    </source>
</reference>
<dbReference type="SMART" id="SM00843">
    <property type="entry name" value="Ftsk_gamma"/>
    <property type="match status" value="1"/>
</dbReference>
<dbReference type="OrthoDB" id="9807790at2"/>
<keyword evidence="7" id="KW-1133">Transmembrane helix</keyword>
<feature type="transmembrane region" description="Helical" evidence="7">
    <location>
        <begin position="98"/>
        <end position="119"/>
    </location>
</feature>
<feature type="compositionally biased region" description="Polar residues" evidence="6">
    <location>
        <begin position="400"/>
        <end position="413"/>
    </location>
</feature>
<dbReference type="Proteomes" id="UP000029733">
    <property type="component" value="Unassembled WGS sequence"/>
</dbReference>
<dbReference type="InterPro" id="IPR036390">
    <property type="entry name" value="WH_DNA-bd_sf"/>
</dbReference>
<dbReference type="GO" id="GO:0005524">
    <property type="term" value="F:ATP binding"/>
    <property type="evidence" value="ECO:0007669"/>
    <property type="project" value="UniProtKB-UniRule"/>
</dbReference>
<dbReference type="InterPro" id="IPR036388">
    <property type="entry name" value="WH-like_DNA-bd_sf"/>
</dbReference>
<dbReference type="InterPro" id="IPR018541">
    <property type="entry name" value="Ftsk_gamma"/>
</dbReference>
<comment type="caution">
    <text evidence="9">The sequence shown here is derived from an EMBL/GenBank/DDBJ whole genome shotgun (WGS) entry which is preliminary data.</text>
</comment>
<dbReference type="InterPro" id="IPR041027">
    <property type="entry name" value="FtsK_alpha"/>
</dbReference>
<feature type="transmembrane region" description="Helical" evidence="7">
    <location>
        <begin position="20"/>
        <end position="40"/>
    </location>
</feature>
<keyword evidence="3 5" id="KW-0067">ATP-binding</keyword>
<evidence type="ECO:0000256" key="3">
    <source>
        <dbReference type="ARBA" id="ARBA00022840"/>
    </source>
</evidence>
<keyword evidence="10" id="KW-1185">Reference proteome</keyword>
<dbReference type="InterPro" id="IPR050206">
    <property type="entry name" value="FtsK/SpoIIIE/SftA"/>
</dbReference>
<evidence type="ECO:0000256" key="5">
    <source>
        <dbReference type="PROSITE-ProRule" id="PRU00289"/>
    </source>
</evidence>
<dbReference type="Gene3D" id="3.40.50.300">
    <property type="entry name" value="P-loop containing nucleotide triphosphate hydrolases"/>
    <property type="match status" value="1"/>
</dbReference>
<protein>
    <submittedName>
        <fullName evidence="9">DNA translocase FtsK</fullName>
    </submittedName>
</protein>
<feature type="region of interest" description="Disordered" evidence="6">
    <location>
        <begin position="391"/>
        <end position="413"/>
    </location>
</feature>
<evidence type="ECO:0000256" key="1">
    <source>
        <dbReference type="ARBA" id="ARBA00006474"/>
    </source>
</evidence>
<dbReference type="SUPFAM" id="SSF46785">
    <property type="entry name" value="Winged helix' DNA-binding domain"/>
    <property type="match status" value="1"/>
</dbReference>
<dbReference type="CDD" id="cd01127">
    <property type="entry name" value="TrwB_TraG_TraD_VirD4"/>
    <property type="match status" value="1"/>
</dbReference>
<dbReference type="Pfam" id="PF17854">
    <property type="entry name" value="FtsK_alpha"/>
    <property type="match status" value="1"/>
</dbReference>
<evidence type="ECO:0000256" key="2">
    <source>
        <dbReference type="ARBA" id="ARBA00022741"/>
    </source>
</evidence>
<evidence type="ECO:0000259" key="8">
    <source>
        <dbReference type="PROSITE" id="PS50901"/>
    </source>
</evidence>
<accession>A0A4U8TBQ8</accession>
<feature type="binding site" evidence="5">
    <location>
        <begin position="720"/>
        <end position="727"/>
    </location>
    <ligand>
        <name>ATP</name>
        <dbReference type="ChEBI" id="CHEBI:30616"/>
    </ligand>
</feature>
<feature type="transmembrane region" description="Helical" evidence="7">
    <location>
        <begin position="135"/>
        <end position="153"/>
    </location>
</feature>
<sequence>MLLFLSIATIIGDYGLVGNFGIYFATLNLNIFGYIAYVYLPLLLYPLFRFYKSPTITFRRLELIVSCSLFFIALLILQSLSLQQGAFGNAIVLFLKNYIGYVGVWVLDVFFFIFAWLIFTQRNIDVLLKQTKNKCLVAFDVIKHISLLLYALGVKLTKSFLAFIRPHIHNLFAKKTQDVLDLQSAAQERTKAPSYDFKDVLVERAFDEMAQSPNAAPNATNITHTPMPAVDSINTESTDSQNVSPTQADSINTNIQTNADTSASAPLLEIVESSQSDMNLEEFFKTQRIKHQDMLKNLKNQPHTALSQPAIELTESLKHTQANISQESTSSKSIPTPPPRPINPDVFLQSAQHTVSTNTESTSIAASSTQASIKEENIKAASHTKEYGQMLDSMQDKKSVQSTQADTQVPENKTTYDDNLFAKEMPFIPIPPLQQTPKQERAPHFANTESATDSIRVDSTNTESAHTESTNTQSTTLAQNSAQSTPMPQTLELDIKEITESNPTQWVDSIVQEIPTKEVPTQKIPPQAPHAQEPNHKPTHTRVTELAENKALLNNLEYGKVNKPLNFKLPSTSLLNQPLGEKVEIDGSEIDRKIEDLLSKLKMFRVEGDIARTYSGPIVTTFEFRPAPNVKVSKILTLEDDLAMALRAHSIRIQAPIPGKDVVGIEIPNNHTQTIYLREVLESDLFKTSTSPLTLALGKDIVGNPFITDLKKLPHLLIAGTTGSGKSVGINAMILSLLYKNSPDNLKLLMIDPKKVEFSIYADIPHLITPIITQPKKAIVGLNSAMAEMDRRYDLMSEMRTKDIDSYNRKVLSEGGEKFAYLVIIIDELADLMMTGGKEVEFALARIAQMGRACGIHIIVATQRPSVDVVTGLIKTNLPSRISYKVGSKIDSKVILDTFGAESLLGKGDMLFTPPGLGGVMRLHAPWNTEEEIEKVAEFLKAQQVAQYDKHFMLDERDNLVSSNADSQNGENSDLLSEAKNIILQDRKTSASYLQRRLSIGYNKAANLVEQLENEGFLSAPNIKGVREILGQ</sequence>
<dbReference type="Pfam" id="PF09397">
    <property type="entry name" value="FtsK_gamma"/>
    <property type="match status" value="1"/>
</dbReference>
<dbReference type="PROSITE" id="PS50901">
    <property type="entry name" value="FTSK"/>
    <property type="match status" value="1"/>
</dbReference>
<keyword evidence="7" id="KW-0472">Membrane</keyword>
<dbReference type="Gene3D" id="3.30.980.40">
    <property type="match status" value="1"/>
</dbReference>
<organism evidence="9 10">
    <name type="scientific">Helicobacter jaachi</name>
    <dbReference type="NCBI Taxonomy" id="1677920"/>
    <lineage>
        <taxon>Bacteria</taxon>
        <taxon>Pseudomonadati</taxon>
        <taxon>Campylobacterota</taxon>
        <taxon>Epsilonproteobacteria</taxon>
        <taxon>Campylobacterales</taxon>
        <taxon>Helicobacteraceae</taxon>
        <taxon>Helicobacter</taxon>
    </lineage>
</organism>
<evidence type="ECO:0000313" key="9">
    <source>
        <dbReference type="EMBL" id="TLD96057.1"/>
    </source>
</evidence>
<gene>
    <name evidence="9" type="ORF">LS71_007370</name>
</gene>
<dbReference type="SUPFAM" id="SSF52540">
    <property type="entry name" value="P-loop containing nucleoside triphosphate hydrolases"/>
    <property type="match status" value="1"/>
</dbReference>
<keyword evidence="7" id="KW-0812">Transmembrane</keyword>
<dbReference type="Pfam" id="PF01580">
    <property type="entry name" value="FtsK_SpoIIIE"/>
    <property type="match status" value="1"/>
</dbReference>
<feature type="region of interest" description="Disordered" evidence="6">
    <location>
        <begin position="518"/>
        <end position="539"/>
    </location>
</feature>
<comment type="similarity">
    <text evidence="1">Belongs to the FtsK/SpoIIIE/SftA family.</text>
</comment>
<feature type="region of interest" description="Disordered" evidence="6">
    <location>
        <begin position="429"/>
        <end position="487"/>
    </location>
</feature>
<evidence type="ECO:0000256" key="7">
    <source>
        <dbReference type="SAM" id="Phobius"/>
    </source>
</evidence>
<keyword evidence="4" id="KW-0238">DNA-binding</keyword>
<dbReference type="InterPro" id="IPR027417">
    <property type="entry name" value="P-loop_NTPase"/>
</dbReference>
<evidence type="ECO:0000256" key="6">
    <source>
        <dbReference type="SAM" id="MobiDB-lite"/>
    </source>
</evidence>